<accession>A0A7I7SAK3</accession>
<dbReference type="OrthoDB" id="3378334at2"/>
<dbReference type="EMBL" id="NCXO01000009">
    <property type="protein sequence ID" value="OSC34604.1"/>
    <property type="molecule type" value="Genomic_DNA"/>
</dbReference>
<protein>
    <submittedName>
        <fullName evidence="1">Uncharacterized protein</fullName>
    </submittedName>
</protein>
<gene>
    <name evidence="1" type="ORF">B8W67_06440</name>
</gene>
<keyword evidence="2" id="KW-1185">Reference proteome</keyword>
<sequence>MVPAAVTGHLPSTERLAAQIIVAAEGDGTLVERTAEVLPWVRALSPQDQVACAQQLLDAARTSRSSGPLRLVDALIMWRATAAAIAEGLDQDDLDWLDVPTPVERP</sequence>
<dbReference type="RefSeq" id="WP_085303032.1">
    <property type="nucleotide sequence ID" value="NZ_AP022594.1"/>
</dbReference>
<reference evidence="1 2" key="1">
    <citation type="submission" date="2017-04" db="EMBL/GenBank/DDBJ databases">
        <title>The new phylogeny of genus Mycobacterium.</title>
        <authorList>
            <person name="Tortoli E."/>
            <person name="Trovato A."/>
            <person name="Cirillo D.M."/>
        </authorList>
    </citation>
    <scope>NUCLEOTIDE SEQUENCE [LARGE SCALE GENOMIC DNA]</scope>
    <source>
        <strain evidence="1 2">KCTC 19819</strain>
    </source>
</reference>
<evidence type="ECO:0000313" key="1">
    <source>
        <dbReference type="EMBL" id="OSC34604.1"/>
    </source>
</evidence>
<name>A0A7I7SAK3_9MYCO</name>
<organism evidence="1 2">
    <name type="scientific">Mycolicibacillus koreensis</name>
    <dbReference type="NCBI Taxonomy" id="1069220"/>
    <lineage>
        <taxon>Bacteria</taxon>
        <taxon>Bacillati</taxon>
        <taxon>Actinomycetota</taxon>
        <taxon>Actinomycetes</taxon>
        <taxon>Mycobacteriales</taxon>
        <taxon>Mycobacteriaceae</taxon>
        <taxon>Mycolicibacillus</taxon>
    </lineage>
</organism>
<dbReference type="AlphaFoldDB" id="A0A7I7SAK3"/>
<dbReference type="Proteomes" id="UP000193577">
    <property type="component" value="Unassembled WGS sequence"/>
</dbReference>
<comment type="caution">
    <text evidence="1">The sequence shown here is derived from an EMBL/GenBank/DDBJ whole genome shotgun (WGS) entry which is preliminary data.</text>
</comment>
<evidence type="ECO:0000313" key="2">
    <source>
        <dbReference type="Proteomes" id="UP000193577"/>
    </source>
</evidence>
<proteinExistence type="predicted"/>